<reference evidence="1 2" key="1">
    <citation type="submission" date="2020-10" db="EMBL/GenBank/DDBJ databases">
        <authorList>
            <person name="Castelo-Branco R."/>
            <person name="Eusebio N."/>
            <person name="Adriana R."/>
            <person name="Vieira A."/>
            <person name="Brugerolle De Fraissinette N."/>
            <person name="Rezende De Castro R."/>
            <person name="Schneider M.P."/>
            <person name="Vasconcelos V."/>
            <person name="Leao P.N."/>
        </authorList>
    </citation>
    <scope>NUCLEOTIDE SEQUENCE [LARGE SCALE GENOMIC DNA]</scope>
    <source>
        <strain evidence="1 2">LEGE 00031</strain>
    </source>
</reference>
<sequence length="490" mass="56693">MKNLFVATIGTRDLMFQVSSGEWFNLGDDQMRDDIISEQSEVVSDLELPDLTNHRELTEYLLQSGEKYLAKIKPVILGQIFAEKYDQLEKVYLIGTDQQEIVKERSKDTIYSAQLIEKWLNFNYPTIKTEIIPLGQAGENPSDFEAMFRWWLNTWQTQIKPNPGQKLWVCLKGGVGQFSEACRISGLNLYGEQIQFFEIHRSSKDNRQGIPSGYTGPFLGTNYLWSGVQKQALELLKNHNYLAVQNLLTPYFEQTPEQWQKAQQLLNGAIAWNQGRFDQFYQQVQSYLDQSQRQQKAQYWWQAYEQAYIAVIRLEQNNTTEAMLHSFRAIEGLIDLWIRQNFSEYLANKNTQSEFLELKSSILKKYSSLGSFFNKYGKSNKETIQVRGEVQSALIRVLIPEAQHDKGFVAWDSKNARDTRNSLSHNLGGISEKDLYKAWGTDIAKSDEWQGRILQCINLITGEQFSKFNNASFFPGIHHALKAEVKNYQV</sequence>
<dbReference type="RefSeq" id="WP_194020050.1">
    <property type="nucleotide sequence ID" value="NZ_JADEVV010000031.1"/>
</dbReference>
<name>A0ABR9VSY3_9SYNC</name>
<evidence type="ECO:0000313" key="2">
    <source>
        <dbReference type="Proteomes" id="UP000658720"/>
    </source>
</evidence>
<comment type="caution">
    <text evidence="1">The sequence shown here is derived from an EMBL/GenBank/DDBJ whole genome shotgun (WGS) entry which is preliminary data.</text>
</comment>
<keyword evidence="2" id="KW-1185">Reference proteome</keyword>
<gene>
    <name evidence="1" type="ORF">IQ217_11545</name>
</gene>
<dbReference type="EMBL" id="JADEVV010000031">
    <property type="protein sequence ID" value="MBE9254464.1"/>
    <property type="molecule type" value="Genomic_DNA"/>
</dbReference>
<accession>A0ABR9VSY3</accession>
<evidence type="ECO:0000313" key="1">
    <source>
        <dbReference type="EMBL" id="MBE9254464.1"/>
    </source>
</evidence>
<proteinExistence type="predicted"/>
<protein>
    <submittedName>
        <fullName evidence="1">Uncharacterized protein</fullName>
    </submittedName>
</protein>
<organism evidence="1 2">
    <name type="scientific">Synechocystis salina LEGE 00031</name>
    <dbReference type="NCBI Taxonomy" id="1828736"/>
    <lineage>
        <taxon>Bacteria</taxon>
        <taxon>Bacillati</taxon>
        <taxon>Cyanobacteriota</taxon>
        <taxon>Cyanophyceae</taxon>
        <taxon>Synechococcales</taxon>
        <taxon>Merismopediaceae</taxon>
        <taxon>Synechocystis</taxon>
    </lineage>
</organism>
<dbReference type="Proteomes" id="UP000658720">
    <property type="component" value="Unassembled WGS sequence"/>
</dbReference>